<name>A0A9E7NGP4_9CAUD</name>
<proteinExistence type="predicted"/>
<dbReference type="EMBL" id="ON637170">
    <property type="protein sequence ID" value="UTN90375.1"/>
    <property type="molecule type" value="Genomic_DNA"/>
</dbReference>
<keyword evidence="2" id="KW-1185">Reference proteome</keyword>
<evidence type="ECO:0000313" key="2">
    <source>
        <dbReference type="Proteomes" id="UP001058039"/>
    </source>
</evidence>
<dbReference type="Proteomes" id="UP001058039">
    <property type="component" value="Segment"/>
</dbReference>
<evidence type="ECO:0000313" key="1">
    <source>
        <dbReference type="EMBL" id="UTN90375.1"/>
    </source>
</evidence>
<reference evidence="1" key="1">
    <citation type="journal article" date="2022" name="Pharmaceutics">
        <title>Isolation and Molecular Characterization of a Novel Lytic Bacteriophage That Inactivates MDR Klebsiella pneumoniae Strains.</title>
        <authorList>
            <person name="Balcao V.M."/>
            <person name="Moreli F.C."/>
            <person name="Silva E.C."/>
            <person name="Belline B.G."/>
            <person name="Martins L.F."/>
            <person name="Rossi F.P.N."/>
            <person name="Pereira C."/>
            <person name="Vila M.M.D.C."/>
            <person name="da Silva A.M."/>
        </authorList>
    </citation>
    <scope>NUCLEOTIDE SEQUENCE</scope>
</reference>
<accession>A0A9E7NGP4</accession>
<organism evidence="1 2">
    <name type="scientific">Klebsiella phage vB_KpnS_Uniso31</name>
    <dbReference type="NCBI Taxonomy" id="2951200"/>
    <lineage>
        <taxon>Viruses</taxon>
        <taxon>Duplodnaviria</taxon>
        <taxon>Heunggongvirae</taxon>
        <taxon>Uroviricota</taxon>
        <taxon>Caudoviricetes</taxon>
        <taxon>Demerecviridae</taxon>
        <taxon>Sugarlandvirus</taxon>
        <taxon>Sugarlandvirus Uniso31</taxon>
    </lineage>
</organism>
<protein>
    <submittedName>
        <fullName evidence="1">Tail protein</fullName>
    </submittedName>
</protein>
<sequence length="31" mass="3488">MQIVSYGWPLFVLATYLRATKVSLDNLCLAT</sequence>